<name>A0A6L9XZW3_9MICO</name>
<dbReference type="Proteomes" id="UP000474967">
    <property type="component" value="Unassembled WGS sequence"/>
</dbReference>
<keyword evidence="2" id="KW-1185">Reference proteome</keyword>
<evidence type="ECO:0000313" key="1">
    <source>
        <dbReference type="EMBL" id="NEN06815.1"/>
    </source>
</evidence>
<protein>
    <submittedName>
        <fullName evidence="1">Uncharacterized protein</fullName>
    </submittedName>
</protein>
<accession>A0A6L9XZW3</accession>
<proteinExistence type="predicted"/>
<dbReference type="EMBL" id="JAAGWY010000002">
    <property type="protein sequence ID" value="NEN06815.1"/>
    <property type="molecule type" value="Genomic_DNA"/>
</dbReference>
<dbReference type="AlphaFoldDB" id="A0A6L9XZW3"/>
<comment type="caution">
    <text evidence="1">The sequence shown here is derived from an EMBL/GenBank/DDBJ whole genome shotgun (WGS) entry which is preliminary data.</text>
</comment>
<evidence type="ECO:0000313" key="2">
    <source>
        <dbReference type="Proteomes" id="UP000474967"/>
    </source>
</evidence>
<sequence length="69" mass="7417">MRNAGDHTLRGVTVSVFGTSRFRVAAPAVVHPGAAVHATVDGPDPARDTILVVRWFAPDGAEYLWQVSF</sequence>
<gene>
    <name evidence="1" type="ORF">G3T36_13170</name>
</gene>
<organism evidence="1 2">
    <name type="scientific">Leifsonia tongyongensis</name>
    <dbReference type="NCBI Taxonomy" id="1268043"/>
    <lineage>
        <taxon>Bacteria</taxon>
        <taxon>Bacillati</taxon>
        <taxon>Actinomycetota</taxon>
        <taxon>Actinomycetes</taxon>
        <taxon>Micrococcales</taxon>
        <taxon>Microbacteriaceae</taxon>
        <taxon>Leifsonia</taxon>
    </lineage>
</organism>
<reference evidence="1 2" key="1">
    <citation type="journal article" date="2014" name="J. Microbiol.">
        <title>Diaminobutyricibacter tongyongensis gen. nov., sp. nov. and Homoserinibacter gongjuensis gen. nov., sp. nov. belong to the family Microbacteriaceae.</title>
        <authorList>
            <person name="Kim S.J."/>
            <person name="Ahn J.H."/>
            <person name="Weon H.Y."/>
            <person name="Hamada M."/>
            <person name="Suzuki K."/>
            <person name="Kwon S.W."/>
        </authorList>
    </citation>
    <scope>NUCLEOTIDE SEQUENCE [LARGE SCALE GENOMIC DNA]</scope>
    <source>
        <strain evidence="1 2">NBRC 108724</strain>
    </source>
</reference>